<dbReference type="Gene3D" id="3.30.70.2390">
    <property type="match status" value="1"/>
</dbReference>
<feature type="transmembrane region" description="Helical" evidence="1">
    <location>
        <begin position="21"/>
        <end position="46"/>
    </location>
</feature>
<reference evidence="3 4" key="1">
    <citation type="submission" date="2019-05" db="EMBL/GenBank/DDBJ databases">
        <authorList>
            <person name="Lee S.D."/>
        </authorList>
    </citation>
    <scope>NUCLEOTIDE SEQUENCE [LARGE SCALE GENOMIC DNA]</scope>
    <source>
        <strain evidence="3 4">C5-26</strain>
    </source>
</reference>
<dbReference type="Pfam" id="PF13399">
    <property type="entry name" value="LytR_C"/>
    <property type="match status" value="1"/>
</dbReference>
<proteinExistence type="predicted"/>
<dbReference type="InterPro" id="IPR027381">
    <property type="entry name" value="LytR/CpsA/Psr_C"/>
</dbReference>
<feature type="domain" description="LytR/CpsA/Psr regulator C-terminal" evidence="2">
    <location>
        <begin position="70"/>
        <end position="157"/>
    </location>
</feature>
<accession>A0A563DUN1</accession>
<protein>
    <submittedName>
        <fullName evidence="3">LytR family transcriptional regulator</fullName>
    </submittedName>
</protein>
<evidence type="ECO:0000313" key="4">
    <source>
        <dbReference type="Proteomes" id="UP000320244"/>
    </source>
</evidence>
<organism evidence="3 4">
    <name type="scientific">Leekyejoonella antrihumi</name>
    <dbReference type="NCBI Taxonomy" id="1660198"/>
    <lineage>
        <taxon>Bacteria</taxon>
        <taxon>Bacillati</taxon>
        <taxon>Actinomycetota</taxon>
        <taxon>Actinomycetes</taxon>
        <taxon>Micrococcales</taxon>
        <taxon>Dermacoccaceae</taxon>
        <taxon>Leekyejoonella</taxon>
    </lineage>
</organism>
<comment type="caution">
    <text evidence="3">The sequence shown here is derived from an EMBL/GenBank/DDBJ whole genome shotgun (WGS) entry which is preliminary data.</text>
</comment>
<dbReference type="EMBL" id="VCQV01000033">
    <property type="protein sequence ID" value="TWP33970.1"/>
    <property type="molecule type" value="Genomic_DNA"/>
</dbReference>
<keyword evidence="1" id="KW-0812">Transmembrane</keyword>
<dbReference type="OrthoDB" id="4864198at2"/>
<sequence>MSYSRDNGLDRARQRRRRRATAIAALVAIVVFAGFAYAVSYFAGWVPGSRPPAPPASCTVTPPPPPQAAVVLNVYNASGDTGQATDVANAMTSRNFNVGVVSNDPYQESLDGVGQIRFGPAGKAFAEKYVKPLVPGATMVEDGRTDSSVDLALGKAFPHLATAKPTPTPTIPGC</sequence>
<dbReference type="RefSeq" id="WP_146319504.1">
    <property type="nucleotide sequence ID" value="NZ_VCQV01000033.1"/>
</dbReference>
<reference evidence="3 4" key="2">
    <citation type="submission" date="2019-08" db="EMBL/GenBank/DDBJ databases">
        <title>Jejuicoccus antrihumi gen. nov., sp. nov., a new member of the family Dermacoccaceae isolated from a cave.</title>
        <authorList>
            <person name="Schumann P."/>
            <person name="Kim I.S."/>
        </authorList>
    </citation>
    <scope>NUCLEOTIDE SEQUENCE [LARGE SCALE GENOMIC DNA]</scope>
    <source>
        <strain evidence="3 4">C5-26</strain>
    </source>
</reference>
<evidence type="ECO:0000256" key="1">
    <source>
        <dbReference type="SAM" id="Phobius"/>
    </source>
</evidence>
<dbReference type="Proteomes" id="UP000320244">
    <property type="component" value="Unassembled WGS sequence"/>
</dbReference>
<keyword evidence="1" id="KW-0472">Membrane</keyword>
<name>A0A563DUN1_9MICO</name>
<evidence type="ECO:0000313" key="3">
    <source>
        <dbReference type="EMBL" id="TWP33970.1"/>
    </source>
</evidence>
<keyword evidence="1" id="KW-1133">Transmembrane helix</keyword>
<evidence type="ECO:0000259" key="2">
    <source>
        <dbReference type="Pfam" id="PF13399"/>
    </source>
</evidence>
<gene>
    <name evidence="3" type="ORF">FGL98_19260</name>
</gene>
<keyword evidence="4" id="KW-1185">Reference proteome</keyword>
<dbReference type="AlphaFoldDB" id="A0A563DUN1"/>